<evidence type="ECO:0000313" key="1">
    <source>
        <dbReference type="EMBL" id="ORZ15816.1"/>
    </source>
</evidence>
<organism evidence="1 2">
    <name type="scientific">Absidia repens</name>
    <dbReference type="NCBI Taxonomy" id="90262"/>
    <lineage>
        <taxon>Eukaryota</taxon>
        <taxon>Fungi</taxon>
        <taxon>Fungi incertae sedis</taxon>
        <taxon>Mucoromycota</taxon>
        <taxon>Mucoromycotina</taxon>
        <taxon>Mucoromycetes</taxon>
        <taxon>Mucorales</taxon>
        <taxon>Cunninghamellaceae</taxon>
        <taxon>Absidia</taxon>
    </lineage>
</organism>
<dbReference type="Proteomes" id="UP000193560">
    <property type="component" value="Unassembled WGS sequence"/>
</dbReference>
<gene>
    <name evidence="1" type="ORF">BCR42DRAFT_415954</name>
</gene>
<name>A0A1X2IG24_9FUNG</name>
<dbReference type="OrthoDB" id="2328643at2759"/>
<protein>
    <submittedName>
        <fullName evidence="1">Uncharacterized protein</fullName>
    </submittedName>
</protein>
<evidence type="ECO:0000313" key="2">
    <source>
        <dbReference type="Proteomes" id="UP000193560"/>
    </source>
</evidence>
<reference evidence="1 2" key="1">
    <citation type="submission" date="2016-07" db="EMBL/GenBank/DDBJ databases">
        <title>Pervasive Adenine N6-methylation of Active Genes in Fungi.</title>
        <authorList>
            <consortium name="DOE Joint Genome Institute"/>
            <person name="Mondo S.J."/>
            <person name="Dannebaum R.O."/>
            <person name="Kuo R.C."/>
            <person name="Labutti K."/>
            <person name="Haridas S."/>
            <person name="Kuo A."/>
            <person name="Salamov A."/>
            <person name="Ahrendt S.R."/>
            <person name="Lipzen A."/>
            <person name="Sullivan W."/>
            <person name="Andreopoulos W.B."/>
            <person name="Clum A."/>
            <person name="Lindquist E."/>
            <person name="Daum C."/>
            <person name="Ramamoorthy G.K."/>
            <person name="Gryganskyi A."/>
            <person name="Culley D."/>
            <person name="Magnuson J.K."/>
            <person name="James T.Y."/>
            <person name="O'Malley M.A."/>
            <person name="Stajich J.E."/>
            <person name="Spatafora J.W."/>
            <person name="Visel A."/>
            <person name="Grigoriev I.V."/>
        </authorList>
    </citation>
    <scope>NUCLEOTIDE SEQUENCE [LARGE SCALE GENOMIC DNA]</scope>
    <source>
        <strain evidence="1 2">NRRL 1336</strain>
    </source>
</reference>
<comment type="caution">
    <text evidence="1">The sequence shown here is derived from an EMBL/GenBank/DDBJ whole genome shotgun (WGS) entry which is preliminary data.</text>
</comment>
<proteinExistence type="predicted"/>
<accession>A0A1X2IG24</accession>
<keyword evidence="2" id="KW-1185">Reference proteome</keyword>
<sequence>MFEKKKPQPINTHEQVSDVQYRTCGRTAAQPRRQSLDTGISPTYYQDGDIVTTSAQQSSYGSPVHDDASRIFFSHHRTCVCKGSGVGCECARDCSC</sequence>
<dbReference type="EMBL" id="MCGE01000012">
    <property type="protein sequence ID" value="ORZ15816.1"/>
    <property type="molecule type" value="Genomic_DNA"/>
</dbReference>
<dbReference type="AlphaFoldDB" id="A0A1X2IG24"/>